<sequence length="228" mass="25719">MEVGEAAAATVVDGRAEIDTRAPFRSVREAVMLFGERVLAGEVYANKLNQMRIAENKIEQGPSKLVAMTVELEATKQNLERAREEGLVMANCVASLQEELEKTKRELQRIKAKEIEKHVVDSEIKVVKFVENSKNVEVKKTMPTEMTDGGVEIQKRRYVKFANPPSLAQVMTSEDRVLDRQMSVDSAMKKNKKKKPLIPLIGLVFSKKKKKNGFQEDSSSPRAQNMRK</sequence>
<dbReference type="PANTHER" id="PTHR32054">
    <property type="entry name" value="HEAVY CHAIN, PUTATIVE, EXPRESSED-RELATED-RELATED"/>
    <property type="match status" value="1"/>
</dbReference>
<comment type="caution">
    <text evidence="5">The sequence shown here is derived from an EMBL/GenBank/DDBJ whole genome shotgun (WGS) entry which is preliminary data.</text>
</comment>
<dbReference type="GO" id="GO:0005829">
    <property type="term" value="C:cytosol"/>
    <property type="evidence" value="ECO:0007669"/>
    <property type="project" value="TreeGrafter"/>
</dbReference>
<dbReference type="AlphaFoldDB" id="A0AAV9DAF1"/>
<evidence type="ECO:0000313" key="5">
    <source>
        <dbReference type="EMBL" id="KAK1297187.1"/>
    </source>
</evidence>
<dbReference type="Proteomes" id="UP001180020">
    <property type="component" value="Unassembled WGS sequence"/>
</dbReference>
<keyword evidence="2 3" id="KW-0175">Coiled coil</keyword>
<evidence type="ECO:0000256" key="4">
    <source>
        <dbReference type="SAM" id="MobiDB-lite"/>
    </source>
</evidence>
<dbReference type="GO" id="GO:0009903">
    <property type="term" value="P:chloroplast avoidance movement"/>
    <property type="evidence" value="ECO:0007669"/>
    <property type="project" value="TreeGrafter"/>
</dbReference>
<gene>
    <name evidence="5" type="ORF">QJS10_CPB15g00516</name>
</gene>
<keyword evidence="6" id="KW-1185">Reference proteome</keyword>
<feature type="compositionally biased region" description="Polar residues" evidence="4">
    <location>
        <begin position="215"/>
        <end position="228"/>
    </location>
</feature>
<evidence type="ECO:0000256" key="2">
    <source>
        <dbReference type="ARBA" id="ARBA00023054"/>
    </source>
</evidence>
<evidence type="ECO:0000256" key="1">
    <source>
        <dbReference type="ARBA" id="ARBA00005485"/>
    </source>
</evidence>
<feature type="coiled-coil region" evidence="3">
    <location>
        <begin position="65"/>
        <end position="117"/>
    </location>
</feature>
<dbReference type="GO" id="GO:0009904">
    <property type="term" value="P:chloroplast accumulation movement"/>
    <property type="evidence" value="ECO:0007669"/>
    <property type="project" value="TreeGrafter"/>
</dbReference>
<dbReference type="PANTHER" id="PTHR32054:SF9">
    <property type="entry name" value="OS04G0116200 PROTEIN"/>
    <property type="match status" value="1"/>
</dbReference>
<comment type="similarity">
    <text evidence="1">Belongs to the WEB family.</text>
</comment>
<proteinExistence type="inferred from homology"/>
<accession>A0AAV9DAF1</accession>
<name>A0AAV9DAF1_ACOCL</name>
<feature type="region of interest" description="Disordered" evidence="4">
    <location>
        <begin position="209"/>
        <end position="228"/>
    </location>
</feature>
<organism evidence="5 6">
    <name type="scientific">Acorus calamus</name>
    <name type="common">Sweet flag</name>
    <dbReference type="NCBI Taxonomy" id="4465"/>
    <lineage>
        <taxon>Eukaryota</taxon>
        <taxon>Viridiplantae</taxon>
        <taxon>Streptophyta</taxon>
        <taxon>Embryophyta</taxon>
        <taxon>Tracheophyta</taxon>
        <taxon>Spermatophyta</taxon>
        <taxon>Magnoliopsida</taxon>
        <taxon>Liliopsida</taxon>
        <taxon>Acoraceae</taxon>
        <taxon>Acorus</taxon>
    </lineage>
</organism>
<reference evidence="5" key="1">
    <citation type="journal article" date="2023" name="Nat. Commun.">
        <title>Diploid and tetraploid genomes of Acorus and the evolution of monocots.</title>
        <authorList>
            <person name="Ma L."/>
            <person name="Liu K.W."/>
            <person name="Li Z."/>
            <person name="Hsiao Y.Y."/>
            <person name="Qi Y."/>
            <person name="Fu T."/>
            <person name="Tang G.D."/>
            <person name="Zhang D."/>
            <person name="Sun W.H."/>
            <person name="Liu D.K."/>
            <person name="Li Y."/>
            <person name="Chen G.Z."/>
            <person name="Liu X.D."/>
            <person name="Liao X.Y."/>
            <person name="Jiang Y.T."/>
            <person name="Yu X."/>
            <person name="Hao Y."/>
            <person name="Huang J."/>
            <person name="Zhao X.W."/>
            <person name="Ke S."/>
            <person name="Chen Y.Y."/>
            <person name="Wu W.L."/>
            <person name="Hsu J.L."/>
            <person name="Lin Y.F."/>
            <person name="Huang M.D."/>
            <person name="Li C.Y."/>
            <person name="Huang L."/>
            <person name="Wang Z.W."/>
            <person name="Zhao X."/>
            <person name="Zhong W.Y."/>
            <person name="Peng D.H."/>
            <person name="Ahmad S."/>
            <person name="Lan S."/>
            <person name="Zhang J.S."/>
            <person name="Tsai W.C."/>
            <person name="Van de Peer Y."/>
            <person name="Liu Z.J."/>
        </authorList>
    </citation>
    <scope>NUCLEOTIDE SEQUENCE</scope>
    <source>
        <strain evidence="5">CP</strain>
    </source>
</reference>
<dbReference type="EMBL" id="JAUJYO010000015">
    <property type="protein sequence ID" value="KAK1297187.1"/>
    <property type="molecule type" value="Genomic_DNA"/>
</dbReference>
<protein>
    <submittedName>
        <fullName evidence="5">WEB family protein</fullName>
    </submittedName>
</protein>
<evidence type="ECO:0000313" key="6">
    <source>
        <dbReference type="Proteomes" id="UP001180020"/>
    </source>
</evidence>
<reference evidence="5" key="2">
    <citation type="submission" date="2023-06" db="EMBL/GenBank/DDBJ databases">
        <authorList>
            <person name="Ma L."/>
            <person name="Liu K.-W."/>
            <person name="Li Z."/>
            <person name="Hsiao Y.-Y."/>
            <person name="Qi Y."/>
            <person name="Fu T."/>
            <person name="Tang G."/>
            <person name="Zhang D."/>
            <person name="Sun W.-H."/>
            <person name="Liu D.-K."/>
            <person name="Li Y."/>
            <person name="Chen G.-Z."/>
            <person name="Liu X.-D."/>
            <person name="Liao X.-Y."/>
            <person name="Jiang Y.-T."/>
            <person name="Yu X."/>
            <person name="Hao Y."/>
            <person name="Huang J."/>
            <person name="Zhao X.-W."/>
            <person name="Ke S."/>
            <person name="Chen Y.-Y."/>
            <person name="Wu W.-L."/>
            <person name="Hsu J.-L."/>
            <person name="Lin Y.-F."/>
            <person name="Huang M.-D."/>
            <person name="Li C.-Y."/>
            <person name="Huang L."/>
            <person name="Wang Z.-W."/>
            <person name="Zhao X."/>
            <person name="Zhong W.-Y."/>
            <person name="Peng D.-H."/>
            <person name="Ahmad S."/>
            <person name="Lan S."/>
            <person name="Zhang J.-S."/>
            <person name="Tsai W.-C."/>
            <person name="Van De Peer Y."/>
            <person name="Liu Z.-J."/>
        </authorList>
    </citation>
    <scope>NUCLEOTIDE SEQUENCE</scope>
    <source>
        <strain evidence="5">CP</strain>
        <tissue evidence="5">Leaves</tissue>
    </source>
</reference>
<evidence type="ECO:0000256" key="3">
    <source>
        <dbReference type="SAM" id="Coils"/>
    </source>
</evidence>